<dbReference type="CDD" id="cd00221">
    <property type="entry name" value="Vsr"/>
    <property type="match status" value="1"/>
</dbReference>
<evidence type="ECO:0000256" key="2">
    <source>
        <dbReference type="ARBA" id="ARBA00022759"/>
    </source>
</evidence>
<dbReference type="EC" id="3.1.-.-" evidence="6"/>
<dbReference type="EMBL" id="CAADFT010000017">
    <property type="protein sequence ID" value="VFK42155.1"/>
    <property type="molecule type" value="Genomic_DNA"/>
</dbReference>
<accession>A0A450YKV2</accession>
<keyword evidence="4 6" id="KW-0378">Hydrolase</keyword>
<keyword evidence="1 6" id="KW-0540">Nuclease</keyword>
<dbReference type="PIRSF" id="PIRSF018267">
    <property type="entry name" value="VSR_endonuc"/>
    <property type="match status" value="1"/>
</dbReference>
<evidence type="ECO:0000256" key="5">
    <source>
        <dbReference type="ARBA" id="ARBA00023204"/>
    </source>
</evidence>
<evidence type="ECO:0000256" key="4">
    <source>
        <dbReference type="ARBA" id="ARBA00022801"/>
    </source>
</evidence>
<dbReference type="InterPro" id="IPR011335">
    <property type="entry name" value="Restrct_endonuc-II-like"/>
</dbReference>
<dbReference type="AlphaFoldDB" id="A0A450YKV2"/>
<keyword evidence="5 6" id="KW-0234">DNA repair</keyword>
<evidence type="ECO:0000256" key="6">
    <source>
        <dbReference type="PIRNR" id="PIRNR018267"/>
    </source>
</evidence>
<comment type="similarity">
    <text evidence="6">Belongs to the vsr family.</text>
</comment>
<evidence type="ECO:0000256" key="1">
    <source>
        <dbReference type="ARBA" id="ARBA00022722"/>
    </source>
</evidence>
<dbReference type="NCBIfam" id="TIGR00632">
    <property type="entry name" value="vsr"/>
    <property type="match status" value="1"/>
</dbReference>
<dbReference type="SUPFAM" id="SSF52980">
    <property type="entry name" value="Restriction endonuclease-like"/>
    <property type="match status" value="1"/>
</dbReference>
<dbReference type="GO" id="GO:0006298">
    <property type="term" value="P:mismatch repair"/>
    <property type="evidence" value="ECO:0007669"/>
    <property type="project" value="UniProtKB-UniRule"/>
</dbReference>
<dbReference type="GO" id="GO:0016787">
    <property type="term" value="F:hydrolase activity"/>
    <property type="evidence" value="ECO:0007669"/>
    <property type="project" value="UniProtKB-KW"/>
</dbReference>
<dbReference type="Gene3D" id="3.40.960.10">
    <property type="entry name" value="VSR Endonuclease"/>
    <property type="match status" value="1"/>
</dbReference>
<keyword evidence="3 6" id="KW-0227">DNA damage</keyword>
<organism evidence="7">
    <name type="scientific">Candidatus Kentrum sp. TC</name>
    <dbReference type="NCBI Taxonomy" id="2126339"/>
    <lineage>
        <taxon>Bacteria</taxon>
        <taxon>Pseudomonadati</taxon>
        <taxon>Pseudomonadota</taxon>
        <taxon>Gammaproteobacteria</taxon>
        <taxon>Candidatus Kentrum</taxon>
    </lineage>
</organism>
<reference evidence="7" key="1">
    <citation type="submission" date="2019-02" db="EMBL/GenBank/DDBJ databases">
        <authorList>
            <person name="Gruber-Vodicka R. H."/>
            <person name="Seah K. B. B."/>
        </authorList>
    </citation>
    <scope>NUCLEOTIDE SEQUENCE</scope>
    <source>
        <strain evidence="7">BECK_BZ125</strain>
    </source>
</reference>
<dbReference type="InterPro" id="IPR004603">
    <property type="entry name" value="DNA_mismatch_endonuc_vsr"/>
</dbReference>
<gene>
    <name evidence="7" type="ORF">BECKTC1821E_GA0114239_10178</name>
</gene>
<dbReference type="GO" id="GO:0004519">
    <property type="term" value="F:endonuclease activity"/>
    <property type="evidence" value="ECO:0007669"/>
    <property type="project" value="UniProtKB-KW"/>
</dbReference>
<evidence type="ECO:0000256" key="3">
    <source>
        <dbReference type="ARBA" id="ARBA00022763"/>
    </source>
</evidence>
<protein>
    <recommendedName>
        <fullName evidence="6">Very short patch repair endonuclease</fullName>
        <ecNumber evidence="6">3.1.-.-</ecNumber>
    </recommendedName>
</protein>
<evidence type="ECO:0000313" key="7">
    <source>
        <dbReference type="EMBL" id="VFK42155.1"/>
    </source>
</evidence>
<sequence length="141" mass="16702">MALSPDPPPTPERSRLMSRVKSADTTPEWIVRRLLHGMGYRYRLHRKGLPGTPDIVFPGRRKAIFVHGCFWHRHEGCGMTSTPKTRAAFWREKFEANRERDLRKFRELAAMGWEYLVVWECETRRKDDLKRRLSNFLDAFG</sequence>
<keyword evidence="2 6" id="KW-0255">Endonuclease</keyword>
<dbReference type="Pfam" id="PF03852">
    <property type="entry name" value="Vsr"/>
    <property type="match status" value="1"/>
</dbReference>
<name>A0A450YKV2_9GAMM</name>
<proteinExistence type="inferred from homology"/>
<comment type="function">
    <text evidence="6">May nick specific sequences that contain T:G mispairs resulting from m5C-deamination.</text>
</comment>